<evidence type="ECO:0000313" key="10">
    <source>
        <dbReference type="EMBL" id="ADN36675.1"/>
    </source>
</evidence>
<keyword evidence="2 8" id="KW-0808">Transferase</keyword>
<gene>
    <name evidence="8" type="primary">mobA</name>
    <name evidence="10" type="ordered locus">Mpet_1924</name>
</gene>
<organism evidence="10 11">
    <name type="scientific">Methanolacinia petrolearia (strain DSM 11571 / OCM 486 / SEBR 4847)</name>
    <name type="common">Methanoplanus petrolearius</name>
    <dbReference type="NCBI Taxonomy" id="679926"/>
    <lineage>
        <taxon>Archaea</taxon>
        <taxon>Methanobacteriati</taxon>
        <taxon>Methanobacteriota</taxon>
        <taxon>Stenosarchaea group</taxon>
        <taxon>Methanomicrobia</taxon>
        <taxon>Methanomicrobiales</taxon>
        <taxon>Methanomicrobiaceae</taxon>
        <taxon>Methanolacinia</taxon>
    </lineage>
</organism>
<dbReference type="GeneID" id="9744401"/>
<feature type="binding site" evidence="8">
    <location>
        <position position="101"/>
    </location>
    <ligand>
        <name>GTP</name>
        <dbReference type="ChEBI" id="CHEBI:37565"/>
    </ligand>
</feature>
<keyword evidence="11" id="KW-1185">Reference proteome</keyword>
<dbReference type="GO" id="GO:0061603">
    <property type="term" value="F:molybdenum cofactor guanylyltransferase activity"/>
    <property type="evidence" value="ECO:0007669"/>
    <property type="project" value="UniProtKB-EC"/>
</dbReference>
<proteinExistence type="inferred from homology"/>
<dbReference type="SUPFAM" id="SSF53448">
    <property type="entry name" value="Nucleotide-diphospho-sugar transferases"/>
    <property type="match status" value="1"/>
</dbReference>
<dbReference type="EC" id="2.7.7.77" evidence="8"/>
<dbReference type="PANTHER" id="PTHR19136">
    <property type="entry name" value="MOLYBDENUM COFACTOR GUANYLYLTRANSFERASE"/>
    <property type="match status" value="1"/>
</dbReference>
<evidence type="ECO:0000313" key="11">
    <source>
        <dbReference type="Proteomes" id="UP000006565"/>
    </source>
</evidence>
<protein>
    <recommendedName>
        <fullName evidence="8">Probable molybdenum cofactor guanylyltransferase</fullName>
        <shortName evidence="8">MoCo guanylyltransferase</shortName>
        <ecNumber evidence="8">2.7.7.77</ecNumber>
    </recommendedName>
    <alternativeName>
        <fullName evidence="8">GTP:molybdopterin guanylyltransferase</fullName>
    </alternativeName>
    <alternativeName>
        <fullName evidence="8">Mo-MPT guanylyltransferase</fullName>
    </alternativeName>
    <alternativeName>
        <fullName evidence="8">Molybdopterin guanylyltransferase</fullName>
    </alternativeName>
    <alternativeName>
        <fullName evidence="8">Molybdopterin-guanine dinucleotide synthase</fullName>
        <shortName evidence="8">MGD synthase</shortName>
    </alternativeName>
</protein>
<dbReference type="GO" id="GO:0006777">
    <property type="term" value="P:Mo-molybdopterin cofactor biosynthetic process"/>
    <property type="evidence" value="ECO:0007669"/>
    <property type="project" value="UniProtKB-KW"/>
</dbReference>
<feature type="binding site" evidence="8">
    <location>
        <begin position="7"/>
        <end position="9"/>
    </location>
    <ligand>
        <name>GTP</name>
        <dbReference type="ChEBI" id="CHEBI:37565"/>
    </ligand>
</feature>
<evidence type="ECO:0000256" key="8">
    <source>
        <dbReference type="HAMAP-Rule" id="MF_00316"/>
    </source>
</evidence>
<comment type="domain">
    <text evidence="8">The N-terminal domain determines nucleotide recognition and specific binding, while the C-terminal domain determines the specific binding to the target protein.</text>
</comment>
<comment type="similarity">
    <text evidence="8">Belongs to the MobA family.</text>
</comment>
<dbReference type="GO" id="GO:0005525">
    <property type="term" value="F:GTP binding"/>
    <property type="evidence" value="ECO:0007669"/>
    <property type="project" value="UniProtKB-UniRule"/>
</dbReference>
<dbReference type="Pfam" id="PF12804">
    <property type="entry name" value="NTP_transf_3"/>
    <property type="match status" value="1"/>
</dbReference>
<keyword evidence="3 8" id="KW-0479">Metal-binding</keyword>
<dbReference type="InterPro" id="IPR025877">
    <property type="entry name" value="MobA-like_NTP_Trfase"/>
</dbReference>
<dbReference type="PANTHER" id="PTHR19136:SF81">
    <property type="entry name" value="MOLYBDENUM COFACTOR GUANYLYLTRANSFERASE"/>
    <property type="match status" value="1"/>
</dbReference>
<feature type="binding site" evidence="8">
    <location>
        <position position="72"/>
    </location>
    <ligand>
        <name>GTP</name>
        <dbReference type="ChEBI" id="CHEBI:37565"/>
    </ligand>
</feature>
<feature type="domain" description="MobA-like NTP transferase" evidence="9">
    <location>
        <begin position="4"/>
        <end position="163"/>
    </location>
</feature>
<dbReference type="Proteomes" id="UP000006565">
    <property type="component" value="Chromosome"/>
</dbReference>
<dbReference type="STRING" id="679926.Mpet_1924"/>
<dbReference type="EMBL" id="CP002117">
    <property type="protein sequence ID" value="ADN36675.1"/>
    <property type="molecule type" value="Genomic_DNA"/>
</dbReference>
<keyword evidence="1 8" id="KW-0963">Cytoplasm</keyword>
<keyword evidence="7 8" id="KW-0501">Molybdenum cofactor biosynthesis</keyword>
<dbReference type="CDD" id="cd02503">
    <property type="entry name" value="MobA"/>
    <property type="match status" value="1"/>
</dbReference>
<sequence>MRSAIILAGGEAKRAGGREKYRFRYDGVQFIQRLITSLSGITDEIIVVARDEDHCSSFKDLQDLSGVVIVCDIRKKIGPLGGMHAGIQSCNGELVFVTACDMPCIHPEVVTRLFDSIDGHDAVIPKWNEEMIEPLHAVYRKSALTEYLAEHKSLSIRSLIRSIDAVYVDAESFRDVDPDLETFMNINSLEELEKINGTPDK</sequence>
<dbReference type="KEGG" id="mpi:Mpet_1924"/>
<feature type="binding site" evidence="8">
    <location>
        <position position="20"/>
    </location>
    <ligand>
        <name>GTP</name>
        <dbReference type="ChEBI" id="CHEBI:37565"/>
    </ligand>
</feature>
<dbReference type="GO" id="GO:0046872">
    <property type="term" value="F:metal ion binding"/>
    <property type="evidence" value="ECO:0007669"/>
    <property type="project" value="UniProtKB-KW"/>
</dbReference>
<evidence type="ECO:0000259" key="9">
    <source>
        <dbReference type="Pfam" id="PF12804"/>
    </source>
</evidence>
<comment type="catalytic activity">
    <reaction evidence="8">
        <text>Mo-molybdopterin + GTP + H(+) = Mo-molybdopterin guanine dinucleotide + diphosphate</text>
        <dbReference type="Rhea" id="RHEA:34243"/>
        <dbReference type="ChEBI" id="CHEBI:15378"/>
        <dbReference type="ChEBI" id="CHEBI:33019"/>
        <dbReference type="ChEBI" id="CHEBI:37565"/>
        <dbReference type="ChEBI" id="CHEBI:71302"/>
        <dbReference type="ChEBI" id="CHEBI:71310"/>
        <dbReference type="EC" id="2.7.7.77"/>
    </reaction>
</comment>
<evidence type="ECO:0000256" key="3">
    <source>
        <dbReference type="ARBA" id="ARBA00022723"/>
    </source>
</evidence>
<dbReference type="InterPro" id="IPR013482">
    <property type="entry name" value="Molybde_CF_guanTrfase"/>
</dbReference>
<reference evidence="10 11" key="1">
    <citation type="journal article" date="2010" name="Stand. Genomic Sci.">
        <title>Complete genome sequence of Methanoplanus petrolearius type strain (SEBR 4847).</title>
        <authorList>
            <person name="Brambilla E."/>
            <person name="Djao O.D."/>
            <person name="Daligault H."/>
            <person name="Lapidus A."/>
            <person name="Lucas S."/>
            <person name="Hammon N."/>
            <person name="Nolan M."/>
            <person name="Tice H."/>
            <person name="Cheng J.F."/>
            <person name="Han C."/>
            <person name="Tapia R."/>
            <person name="Goodwin L."/>
            <person name="Pitluck S."/>
            <person name="Liolios K."/>
            <person name="Ivanova N."/>
            <person name="Mavromatis K."/>
            <person name="Mikhailova N."/>
            <person name="Pati A."/>
            <person name="Chen A."/>
            <person name="Palaniappan K."/>
            <person name="Land M."/>
            <person name="Hauser L."/>
            <person name="Chang Y.J."/>
            <person name="Jeffries C.D."/>
            <person name="Rohde M."/>
            <person name="Spring S."/>
            <person name="Sikorski J."/>
            <person name="Goker M."/>
            <person name="Woyke T."/>
            <person name="Bristow J."/>
            <person name="Eisen J.A."/>
            <person name="Markowitz V."/>
            <person name="Hugenholtz P."/>
            <person name="Kyrpides N.C."/>
            <person name="Klenk H.P."/>
        </authorList>
    </citation>
    <scope>NUCLEOTIDE SEQUENCE [LARGE SCALE GENOMIC DNA]</scope>
    <source>
        <strain evidence="11">DSM 11571 / OCM 486 / SEBR 4847</strain>
    </source>
</reference>
<dbReference type="HOGENOM" id="CLU_055597_2_1_2"/>
<accession>E1RJ05</accession>
<dbReference type="AlphaFoldDB" id="E1RJ05"/>
<evidence type="ECO:0000256" key="4">
    <source>
        <dbReference type="ARBA" id="ARBA00022741"/>
    </source>
</evidence>
<dbReference type="OrthoDB" id="28434at2157"/>
<comment type="subcellular location">
    <subcellularLocation>
        <location evidence="8">Cytoplasm</location>
    </subcellularLocation>
</comment>
<dbReference type="HAMAP" id="MF_00316">
    <property type="entry name" value="MobA"/>
    <property type="match status" value="1"/>
</dbReference>
<evidence type="ECO:0000256" key="6">
    <source>
        <dbReference type="ARBA" id="ARBA00023134"/>
    </source>
</evidence>
<evidence type="ECO:0000256" key="2">
    <source>
        <dbReference type="ARBA" id="ARBA00022679"/>
    </source>
</evidence>
<dbReference type="GO" id="GO:0005737">
    <property type="term" value="C:cytoplasm"/>
    <property type="evidence" value="ECO:0007669"/>
    <property type="project" value="UniProtKB-SubCell"/>
</dbReference>
<keyword evidence="4 8" id="KW-0547">Nucleotide-binding</keyword>
<comment type="caution">
    <text evidence="8">Lacks conserved residue(s) required for the propagation of feature annotation.</text>
</comment>
<dbReference type="eggNOG" id="arCOG01872">
    <property type="taxonomic scope" value="Archaea"/>
</dbReference>
<dbReference type="InterPro" id="IPR029044">
    <property type="entry name" value="Nucleotide-diphossugar_trans"/>
</dbReference>
<comment type="function">
    <text evidence="8">Transfers a GMP moiety from GTP to Mo-molybdopterin (Mo-MPT) cofactor (Moco or molybdenum cofactor) to form Mo-molybdopterin guanine dinucleotide (Mo-MGD) cofactor.</text>
</comment>
<comment type="cofactor">
    <cofactor evidence="8">
        <name>Mg(2+)</name>
        <dbReference type="ChEBI" id="CHEBI:18420"/>
    </cofactor>
</comment>
<keyword evidence="5 8" id="KW-0460">Magnesium</keyword>
<dbReference type="RefSeq" id="WP_013329852.1">
    <property type="nucleotide sequence ID" value="NC_014507.1"/>
</dbReference>
<evidence type="ECO:0000256" key="1">
    <source>
        <dbReference type="ARBA" id="ARBA00022490"/>
    </source>
</evidence>
<keyword evidence="6 8" id="KW-0342">GTP-binding</keyword>
<evidence type="ECO:0000256" key="5">
    <source>
        <dbReference type="ARBA" id="ARBA00022842"/>
    </source>
</evidence>
<dbReference type="Gene3D" id="3.90.550.10">
    <property type="entry name" value="Spore Coat Polysaccharide Biosynthesis Protein SpsA, Chain A"/>
    <property type="match status" value="1"/>
</dbReference>
<evidence type="ECO:0000256" key="7">
    <source>
        <dbReference type="ARBA" id="ARBA00023150"/>
    </source>
</evidence>
<feature type="binding site" evidence="8">
    <location>
        <position position="101"/>
    </location>
    <ligand>
        <name>Mg(2+)</name>
        <dbReference type="ChEBI" id="CHEBI:18420"/>
    </ligand>
</feature>
<name>E1RJ05_METP4</name>